<sequence length="224" mass="25960">MPKGSKRVKGVPELQDELKTRVNLSITPTAIQKLDLMAAERGISKSELVERIARGQIPLKDHRNHSIDPSVVALIEGVVRTLPALDMTTSKLKFLPFDQRDKLPNSPGAYLITNWQYEYIDFTNNLKDRLMDENLLKSLLKLFEHKEYELLLFWIECNDVRLINFLLKEISNVFRGIREDIISRSLSRELQKKEFSKKPEHISNDLYDYVKDIVGPGKRIKSLI</sequence>
<dbReference type="AlphaFoldDB" id="B2J4G8"/>
<reference evidence="1 2" key="2">
    <citation type="journal article" date="2013" name="Plant Physiol.">
        <title>A Nostoc punctiforme Sugar Transporter Necessary to Establish a Cyanobacterium-Plant Symbiosis.</title>
        <authorList>
            <person name="Ekman M."/>
            <person name="Picossi S."/>
            <person name="Campbell E.L."/>
            <person name="Meeks J.C."/>
            <person name="Flores E."/>
        </authorList>
    </citation>
    <scope>NUCLEOTIDE SEQUENCE [LARGE SCALE GENOMIC DNA]</scope>
    <source>
        <strain evidence="2">ATCC 29133 / PCC 73102</strain>
    </source>
</reference>
<dbReference type="GO" id="GO:0003677">
    <property type="term" value="F:DNA binding"/>
    <property type="evidence" value="ECO:0007669"/>
    <property type="project" value="UniProtKB-KW"/>
</dbReference>
<name>B2J4G8_NOSP7</name>
<dbReference type="OrthoDB" id="516757at2"/>
<dbReference type="Proteomes" id="UP000001191">
    <property type="component" value="Chromosome"/>
</dbReference>
<organism evidence="1 2">
    <name type="scientific">Nostoc punctiforme (strain ATCC 29133 / PCC 73102)</name>
    <dbReference type="NCBI Taxonomy" id="63737"/>
    <lineage>
        <taxon>Bacteria</taxon>
        <taxon>Bacillati</taxon>
        <taxon>Cyanobacteriota</taxon>
        <taxon>Cyanophyceae</taxon>
        <taxon>Nostocales</taxon>
        <taxon>Nostocaceae</taxon>
        <taxon>Nostoc</taxon>
    </lineage>
</organism>
<keyword evidence="2" id="KW-1185">Reference proteome</keyword>
<evidence type="ECO:0000313" key="1">
    <source>
        <dbReference type="EMBL" id="ACC83658.1"/>
    </source>
</evidence>
<accession>B2J4G8</accession>
<keyword evidence="1" id="KW-0238">DNA-binding</keyword>
<proteinExistence type="predicted"/>
<evidence type="ECO:0000313" key="2">
    <source>
        <dbReference type="Proteomes" id="UP000001191"/>
    </source>
</evidence>
<dbReference type="STRING" id="63737.Npun_F5343"/>
<dbReference type="HOGENOM" id="CLU_1233981_0_0_3"/>
<dbReference type="KEGG" id="npu:Npun_F5343"/>
<gene>
    <name evidence="1" type="ordered locus">Npun_F5343</name>
</gene>
<reference evidence="2" key="1">
    <citation type="submission" date="2008-04" db="EMBL/GenBank/DDBJ databases">
        <title>Complete sequence of chromosome of Nostoc punctiforme ATCC 29133.</title>
        <authorList>
            <consortium name="US DOE Joint Genome Institute"/>
            <person name="Copeland A."/>
            <person name="Lucas S."/>
            <person name="Lapidus A."/>
            <person name="Glavina del Rio T."/>
            <person name="Dalin E."/>
            <person name="Tice H."/>
            <person name="Pitluck S."/>
            <person name="Chain P."/>
            <person name="Malfatti S."/>
            <person name="Shin M."/>
            <person name="Vergez L."/>
            <person name="Schmutz J."/>
            <person name="Larimer F."/>
            <person name="Land M."/>
            <person name="Hauser L."/>
            <person name="Kyrpides N."/>
            <person name="Kim E."/>
            <person name="Meeks J.C."/>
            <person name="Elhai J."/>
            <person name="Campbell E.L."/>
            <person name="Thiel T."/>
            <person name="Longmire J."/>
            <person name="Potts M."/>
            <person name="Atlas R."/>
        </authorList>
    </citation>
    <scope>NUCLEOTIDE SEQUENCE [LARGE SCALE GENOMIC DNA]</scope>
    <source>
        <strain evidence="2">ATCC 29133 / PCC 73102</strain>
    </source>
</reference>
<dbReference type="EMBL" id="CP001037">
    <property type="protein sequence ID" value="ACC83658.1"/>
    <property type="molecule type" value="Genomic_DNA"/>
</dbReference>
<dbReference type="GO" id="GO:0006355">
    <property type="term" value="P:regulation of DNA-templated transcription"/>
    <property type="evidence" value="ECO:0007669"/>
    <property type="project" value="InterPro"/>
</dbReference>
<dbReference type="eggNOG" id="ENOG5033HIP">
    <property type="taxonomic scope" value="Bacteria"/>
</dbReference>
<dbReference type="EnsemblBacteria" id="ACC83658">
    <property type="protein sequence ID" value="ACC83658"/>
    <property type="gene ID" value="Npun_F5343"/>
</dbReference>
<protein>
    <submittedName>
        <fullName evidence="1">CopG domain protein DNA-binding domain protein</fullName>
    </submittedName>
</protein>